<evidence type="ECO:0000313" key="2">
    <source>
        <dbReference type="Proteomes" id="UP001056778"/>
    </source>
</evidence>
<protein>
    <submittedName>
        <fullName evidence="1">Eme1 protein</fullName>
    </submittedName>
</protein>
<dbReference type="EMBL" id="CM043020">
    <property type="protein sequence ID" value="KAI4459733.1"/>
    <property type="molecule type" value="Genomic_DNA"/>
</dbReference>
<comment type="caution">
    <text evidence="1">The sequence shown here is derived from an EMBL/GenBank/DDBJ whole genome shotgun (WGS) entry which is preliminary data.</text>
</comment>
<organism evidence="1 2">
    <name type="scientific">Holotrichia oblita</name>
    <name type="common">Chafer beetle</name>
    <dbReference type="NCBI Taxonomy" id="644536"/>
    <lineage>
        <taxon>Eukaryota</taxon>
        <taxon>Metazoa</taxon>
        <taxon>Ecdysozoa</taxon>
        <taxon>Arthropoda</taxon>
        <taxon>Hexapoda</taxon>
        <taxon>Insecta</taxon>
        <taxon>Pterygota</taxon>
        <taxon>Neoptera</taxon>
        <taxon>Endopterygota</taxon>
        <taxon>Coleoptera</taxon>
        <taxon>Polyphaga</taxon>
        <taxon>Scarabaeiformia</taxon>
        <taxon>Scarabaeidae</taxon>
        <taxon>Melolonthinae</taxon>
        <taxon>Holotrichia</taxon>
    </lineage>
</organism>
<accession>A0ACB9SYS3</accession>
<keyword evidence="2" id="KW-1185">Reference proteome</keyword>
<sequence>MMNIMDENSDDELNCIDDININFAYQKQLLENLKNKYNVNITKPSTSSSSTSSQQSLSSKSSSIKRTDSSNSNASSDQQYMQGVKSNNNKISTKIANKNKPTKYENVTVIIDFELLKTYDQGILNELDSLEIKYELKNQLYSNLITWYYENDELDSAINTQCETALLILNWKDVIDYVSSNMLIKHIKSILEVLVGKKISLGLYGFENYFRYWKLQKQYDKQEKNCNKKYCDYKDSIKISRYELEYVLTELELRHSCCHQFLENTQELTQIISQYTKSIAQLPEKLEKHEKFKNLDFCMVKDARDCVLVDKNGNGSRRLWQQQLTAFDLVRLETAEAILSKYPTPSKLFQAYSNCSKAEGIKLLEDIPIRRAAGPLSTTRRVGPELSAKIYNFFNATDGNALI</sequence>
<evidence type="ECO:0000313" key="1">
    <source>
        <dbReference type="EMBL" id="KAI4459733.1"/>
    </source>
</evidence>
<dbReference type="Proteomes" id="UP001056778">
    <property type="component" value="Chromosome 6"/>
</dbReference>
<gene>
    <name evidence="1" type="ORF">MML48_6g00004363</name>
</gene>
<name>A0ACB9SYS3_HOLOL</name>
<reference evidence="1" key="1">
    <citation type="submission" date="2022-04" db="EMBL/GenBank/DDBJ databases">
        <title>Chromosome-scale genome assembly of Holotrichia oblita Faldermann.</title>
        <authorList>
            <person name="Rongchong L."/>
        </authorList>
    </citation>
    <scope>NUCLEOTIDE SEQUENCE</scope>
    <source>
        <strain evidence="1">81SQS9</strain>
    </source>
</reference>
<proteinExistence type="predicted"/>